<dbReference type="GO" id="GO:0046872">
    <property type="term" value="F:metal ion binding"/>
    <property type="evidence" value="ECO:0007669"/>
    <property type="project" value="UniProtKB-KW"/>
</dbReference>
<comment type="caution">
    <text evidence="13">The sequence shown here is derived from an EMBL/GenBank/DDBJ whole genome shotgun (WGS) entry which is preliminary data.</text>
</comment>
<evidence type="ECO:0000256" key="3">
    <source>
        <dbReference type="ARBA" id="ARBA00022490"/>
    </source>
</evidence>
<keyword evidence="14" id="KW-1185">Reference proteome</keyword>
<sequence>MDVDWREVSRVAIPGAVVPGPAGTLHRAAATPLTALAFDVHQDLLWTGNDSGRVTSYYGSELQRYTVYKAHNDGAVRNFLFSDRGIVSLGSKSLHISARRGLSKAHITNDRMHDLRCMSYTSKGTSEIIVGGAGGEHQPLLTINLDRGTVINETPTFEDITVMRRDRVICCGTATGNVNIIDPNSFKIIKTIRAHGATVSDIDAQNNILLTCGYSSRQTGFVLDPLVNIYDLRTFRSLPPVPFPAGAAFCRMHPKMSTTGIIASQTGQFQIIDIANPNVVNLRQANVSNYISSLELAPSGDALALADTDAILQLWGKPDKIRFTELSNPIEWQSVPMPPPNVPEINDYSSLASVGIPYYREQLLSAWPSHMVFEVGKPTPKIDSDILSKMKMHDFVGWAPYHRRTRRYQVESTKVQEKPGQVQAPKFRSEKAREGASDDKMDITTPWSAIAAELRPFDVPAMYHKVEIKYSRFGVDDFDFEFYNKTKYSGLETHITNSYSNPLLQLLKFTPMMRNYALHHTARNCLSETCLLCELGFLFDMLDKANGQNCQATNFLRTFSSISQASAMGLFEEGMPRSTQSLTAMIQSLNRFLMEKLATDFKACPIEGRDESELENALITSSMTCIKCSNCGTETMRPSNSFVRELAYPKKAKALGNFSTVLKHSIERDGQTRGWCDKCRRYLSLTTKKVVHDVQPEVLMFNAAAVSPESKLYWAEKNWLPREIGIVVQDKKFLCYQGPELNKIKERNPNIVVYELVGLVAEITGDTDTAPHLVGLIDVSFTDPGERKESNWHLFNDFLVRPVSQEEAMNFAPSWKLPSILCFQQKSKGNVVDNSWMNSIDTNLLFKDFPLAPTNDKCQPLSIEENPMPGTVVAIDAEFVALQKEEIEVKADGTRETIRPSRLSLARVSVLRGNGEAEGTPFIDDYIHTREPVVDYLTLFSGIEPGDLDPMLSKHTLVSLKVAYKKLWILLNLGCIFVGHGLLKDFRIINIHVPKEQVIDTVDIYFKKARQRKLSLRFLAYYFLRQNIQTGNHDSIEDANTALRLYKKYLEFEDAGIFEQMLNSVYQDGKLTNFKPPGENEAALAALQAENKTNSATAAAGGTAATTAATTATTTTTTITAASSAAVTPAVVPLSSSGIGGFGLDGTGSRPITPLDAGISIGGGVLLSGGISTISSPPSIVRNAISPFKPQLQLQAQQLMSQPPPPQPIFQPQPPQPQQQTHHRIHQLGHAGLQQQQQQQQQQVLQSQQQQQPMQHRSFAKVMASPPPSQQQQQQHQQQQQQQQQQKRNMQGRWR</sequence>
<dbReference type="Pfam" id="PF20770">
    <property type="entry name" value="PAN2_N"/>
    <property type="match status" value="1"/>
</dbReference>
<dbReference type="SUPFAM" id="SSF50978">
    <property type="entry name" value="WD40 repeat-like"/>
    <property type="match status" value="1"/>
</dbReference>
<dbReference type="Pfam" id="PF00929">
    <property type="entry name" value="RNase_T"/>
    <property type="match status" value="1"/>
</dbReference>
<evidence type="ECO:0000259" key="12">
    <source>
        <dbReference type="PROSITE" id="PS50235"/>
    </source>
</evidence>
<dbReference type="GO" id="GO:0031251">
    <property type="term" value="C:PAN complex"/>
    <property type="evidence" value="ECO:0007669"/>
    <property type="project" value="UniProtKB-UniRule"/>
</dbReference>
<feature type="compositionally biased region" description="Pro residues" evidence="11">
    <location>
        <begin position="1202"/>
        <end position="1217"/>
    </location>
</feature>
<keyword evidence="9 10" id="KW-0269">Exonuclease</keyword>
<keyword evidence="7 10" id="KW-0479">Metal-binding</keyword>
<dbReference type="InterPro" id="IPR048841">
    <property type="entry name" value="PAN2_N"/>
</dbReference>
<feature type="binding site" evidence="10">
    <location>
        <position position="878"/>
    </location>
    <ligand>
        <name>a divalent metal cation</name>
        <dbReference type="ChEBI" id="CHEBI:60240"/>
        <note>catalytic</note>
    </ligand>
</feature>
<feature type="domain" description="USP" evidence="12">
    <location>
        <begin position="489"/>
        <end position="826"/>
    </location>
</feature>
<keyword evidence="5 10" id="KW-0507">mRNA processing</keyword>
<keyword evidence="8 10" id="KW-0378">Hydrolase</keyword>
<dbReference type="PANTHER" id="PTHR15728">
    <property type="entry name" value="DEADENYLATION COMPLEX CATALYTIC SUBUNIT PAN2"/>
    <property type="match status" value="1"/>
</dbReference>
<accession>A0AAN8RFI0</accession>
<dbReference type="PROSITE" id="PS50235">
    <property type="entry name" value="USP_3"/>
    <property type="match status" value="1"/>
</dbReference>
<protein>
    <recommendedName>
        <fullName evidence="10">PAN2-PAN3 deadenylation complex catalytic subunit PAN2</fullName>
        <ecNumber evidence="10">3.1.13.4</ecNumber>
    </recommendedName>
    <alternativeName>
        <fullName evidence="10">PAB1P-dependent poly(A)-specific ribonuclease</fullName>
    </alternativeName>
    <alternativeName>
        <fullName evidence="10">Poly(A)-nuclease deadenylation complex subunit 2</fullName>
        <shortName evidence="10">PAN deadenylation complex subunit 2</shortName>
    </alternativeName>
</protein>
<keyword evidence="6 10" id="KW-0540">Nuclease</keyword>
<dbReference type="InterPro" id="IPR036322">
    <property type="entry name" value="WD40_repeat_dom_sf"/>
</dbReference>
<comment type="domain">
    <text evidence="10">Contains a pseudo-UCH domain. This ubiquitin C-terminal hydrolase (UCH)-like or ubiquitin specific protease (USP)-like domain is predicted to be catalytically inactive because it lacks the active site catalytic triad characteristic of thiol proteases, with residues at the equivalent structural positions that are incompatible with catalysis, and it cannot bind ubiquitin. It functions as a structural scaffold for intra- and intermolecular interactions in the complex.</text>
</comment>
<evidence type="ECO:0000256" key="10">
    <source>
        <dbReference type="HAMAP-Rule" id="MF_03182"/>
    </source>
</evidence>
<feature type="compositionally biased region" description="Basic and acidic residues" evidence="11">
    <location>
        <begin position="427"/>
        <end position="439"/>
    </location>
</feature>
<evidence type="ECO:0000256" key="2">
    <source>
        <dbReference type="ARBA" id="ARBA00004496"/>
    </source>
</evidence>
<dbReference type="SMART" id="SM00479">
    <property type="entry name" value="EXOIII"/>
    <property type="match status" value="1"/>
</dbReference>
<comment type="function">
    <text evidence="10">Catalytic subunit of the poly(A)-nuclease (PAN) deadenylation complex, one of two cytoplasmic mRNA deadenylases involved in mRNA turnover. PAN specifically shortens poly(A) tails of RNA and the activity is stimulated by poly(A)-binding protein PAB1. PAN deadenylation is followed by rapid degradation of the shortened mRNA tails by the CCR4-NOT complex. Deadenylated mRNAs are then degraded by two alternative mechanisms, namely exosome-mediated 3'-5' exonucleolytic degradation, or deadenlyation-dependent mRNA decaping and subsequent 5'-3' exonucleolytic degradation by XRN1. May also be involved in post-transcriptional maturation of mRNA poly(A) tails.</text>
</comment>
<comment type="similarity">
    <text evidence="10">Belongs to the peptidase C19 family. PAN2 subfamily.</text>
</comment>
<dbReference type="InterPro" id="IPR050785">
    <property type="entry name" value="PAN2-PAN3_catalytic_subunit"/>
</dbReference>
<dbReference type="EC" id="3.1.13.4" evidence="10"/>
<evidence type="ECO:0000256" key="11">
    <source>
        <dbReference type="SAM" id="MobiDB-lite"/>
    </source>
</evidence>
<dbReference type="SUPFAM" id="SSF53098">
    <property type="entry name" value="Ribonuclease H-like"/>
    <property type="match status" value="1"/>
</dbReference>
<dbReference type="InterPro" id="IPR015943">
    <property type="entry name" value="WD40/YVTN_repeat-like_dom_sf"/>
</dbReference>
<comment type="domain">
    <text evidence="10">The linker, or PAN3 interaction domain (PID), between the WD40 repeats and the pseudo-UCH domain mediates interaction with PAN3.</text>
</comment>
<dbReference type="EMBL" id="JAVHNR010000002">
    <property type="protein sequence ID" value="KAK6351236.1"/>
    <property type="molecule type" value="Genomic_DNA"/>
</dbReference>
<dbReference type="InterPro" id="IPR028881">
    <property type="entry name" value="PAN2_UCH_dom"/>
</dbReference>
<comment type="activity regulation">
    <text evidence="10">Positively regulated by the regulatory subunit PAN3.</text>
</comment>
<dbReference type="Gene3D" id="3.90.70.10">
    <property type="entry name" value="Cysteine proteinases"/>
    <property type="match status" value="1"/>
</dbReference>
<evidence type="ECO:0000256" key="7">
    <source>
        <dbReference type="ARBA" id="ARBA00022723"/>
    </source>
</evidence>
<evidence type="ECO:0000256" key="8">
    <source>
        <dbReference type="ARBA" id="ARBA00022801"/>
    </source>
</evidence>
<dbReference type="GO" id="GO:0000289">
    <property type="term" value="P:nuclear-transcribed mRNA poly(A) tail shortening"/>
    <property type="evidence" value="ECO:0007669"/>
    <property type="project" value="UniProtKB-UniRule"/>
</dbReference>
<feature type="binding site" evidence="10">
    <location>
        <position position="876"/>
    </location>
    <ligand>
        <name>a divalent metal cation</name>
        <dbReference type="ChEBI" id="CHEBI:60240"/>
        <note>catalytic</note>
    </ligand>
</feature>
<comment type="subcellular location">
    <subcellularLocation>
        <location evidence="2 10">Cytoplasm</location>
    </subcellularLocation>
</comment>
<comment type="caution">
    <text evidence="10">Lacks conserved residue(s) required for the propagation of feature annotation.</text>
</comment>
<dbReference type="SUPFAM" id="SSF54001">
    <property type="entry name" value="Cysteine proteinases"/>
    <property type="match status" value="1"/>
</dbReference>
<keyword evidence="4" id="KW-0853">WD repeat</keyword>
<dbReference type="InterPro" id="IPR030843">
    <property type="entry name" value="PAN2"/>
</dbReference>
<evidence type="ECO:0000256" key="9">
    <source>
        <dbReference type="ARBA" id="ARBA00022839"/>
    </source>
</evidence>
<dbReference type="HAMAP" id="MF_03182">
    <property type="entry name" value="PAN2"/>
    <property type="match status" value="1"/>
</dbReference>
<dbReference type="FunFam" id="2.130.10.10:FF:000459">
    <property type="entry name" value="PAN2-PAN3 deadenylation complex catalytic subunit PAN2"/>
    <property type="match status" value="1"/>
</dbReference>
<evidence type="ECO:0000313" key="13">
    <source>
        <dbReference type="EMBL" id="KAK6351236.1"/>
    </source>
</evidence>
<feature type="region of interest" description="Disordered" evidence="11">
    <location>
        <begin position="1197"/>
        <end position="1295"/>
    </location>
</feature>
<dbReference type="GO" id="GO:0004535">
    <property type="term" value="F:poly(A)-specific ribonuclease activity"/>
    <property type="evidence" value="ECO:0007669"/>
    <property type="project" value="UniProtKB-UniRule"/>
</dbReference>
<dbReference type="GO" id="GO:0003676">
    <property type="term" value="F:nucleic acid binding"/>
    <property type="evidence" value="ECO:0007669"/>
    <property type="project" value="InterPro"/>
</dbReference>
<evidence type="ECO:0000256" key="4">
    <source>
        <dbReference type="ARBA" id="ARBA00022574"/>
    </source>
</evidence>
<dbReference type="Pfam" id="PF13423">
    <property type="entry name" value="UCH_1"/>
    <property type="match status" value="1"/>
</dbReference>
<feature type="region of interest" description="Disordered" evidence="11">
    <location>
        <begin position="411"/>
        <end position="439"/>
    </location>
</feature>
<dbReference type="Proteomes" id="UP001313282">
    <property type="component" value="Unassembled WGS sequence"/>
</dbReference>
<dbReference type="InterPro" id="IPR013520">
    <property type="entry name" value="Ribonucl_H"/>
</dbReference>
<comment type="cofactor">
    <cofactor evidence="10">
        <name>a divalent metal cation</name>
        <dbReference type="ChEBI" id="CHEBI:60240"/>
    </cofactor>
    <text evidence="10">Binds 2 metal cations per subunit in the catalytic exonuclease domain.</text>
</comment>
<name>A0AAN8RFI0_9PEZI</name>
<dbReference type="PANTHER" id="PTHR15728:SF0">
    <property type="entry name" value="PAN2-PAN3 DEADENYLATION COMPLEX CATALYTIC SUBUNIT PAN2"/>
    <property type="match status" value="1"/>
</dbReference>
<dbReference type="Gene3D" id="2.130.10.10">
    <property type="entry name" value="YVTN repeat-like/Quinoprotein amine dehydrogenase"/>
    <property type="match status" value="1"/>
</dbReference>
<dbReference type="GO" id="GO:0000932">
    <property type="term" value="C:P-body"/>
    <property type="evidence" value="ECO:0007669"/>
    <property type="project" value="TreeGrafter"/>
</dbReference>
<evidence type="ECO:0000313" key="14">
    <source>
        <dbReference type="Proteomes" id="UP001313282"/>
    </source>
</evidence>
<feature type="compositionally biased region" description="Low complexity" evidence="11">
    <location>
        <begin position="1234"/>
        <end position="1255"/>
    </location>
</feature>
<keyword evidence="3 10" id="KW-0963">Cytoplasm</keyword>
<comment type="subunit">
    <text evidence="10">Forms a heterotrimer with an asymmetric homodimer of the regulatory subunit PAN3 to form the poly(A)-nuclease (PAN) deadenylation complex.</text>
</comment>
<dbReference type="GO" id="GO:0006397">
    <property type="term" value="P:mRNA processing"/>
    <property type="evidence" value="ECO:0007669"/>
    <property type="project" value="UniProtKB-KW"/>
</dbReference>
<gene>
    <name evidence="10 13" type="primary">PAN2</name>
    <name evidence="13" type="ORF">TWF718_004406</name>
</gene>
<dbReference type="FunFam" id="3.30.420.10:FF:000028">
    <property type="entry name" value="PAN2-PAN3 deadenylation complex catalytic subunit PAN2"/>
    <property type="match status" value="1"/>
</dbReference>
<evidence type="ECO:0000256" key="6">
    <source>
        <dbReference type="ARBA" id="ARBA00022722"/>
    </source>
</evidence>
<evidence type="ECO:0000256" key="1">
    <source>
        <dbReference type="ARBA" id="ARBA00001663"/>
    </source>
</evidence>
<organism evidence="13 14">
    <name type="scientific">Orbilia javanica</name>
    <dbReference type="NCBI Taxonomy" id="47235"/>
    <lineage>
        <taxon>Eukaryota</taxon>
        <taxon>Fungi</taxon>
        <taxon>Dikarya</taxon>
        <taxon>Ascomycota</taxon>
        <taxon>Pezizomycotina</taxon>
        <taxon>Orbiliomycetes</taxon>
        <taxon>Orbiliales</taxon>
        <taxon>Orbiliaceae</taxon>
        <taxon>Orbilia</taxon>
    </lineage>
</organism>
<dbReference type="Gene3D" id="3.30.420.10">
    <property type="entry name" value="Ribonuclease H-like superfamily/Ribonuclease H"/>
    <property type="match status" value="1"/>
</dbReference>
<dbReference type="InterPro" id="IPR028889">
    <property type="entry name" value="USP"/>
</dbReference>
<feature type="compositionally biased region" description="Low complexity" evidence="11">
    <location>
        <begin position="1270"/>
        <end position="1286"/>
    </location>
</feature>
<evidence type="ECO:0000256" key="5">
    <source>
        <dbReference type="ARBA" id="ARBA00022664"/>
    </source>
</evidence>
<reference evidence="13 14" key="1">
    <citation type="submission" date="2019-10" db="EMBL/GenBank/DDBJ databases">
        <authorList>
            <person name="Palmer J.M."/>
        </authorList>
    </citation>
    <scope>NUCLEOTIDE SEQUENCE [LARGE SCALE GENOMIC DNA]</scope>
    <source>
        <strain evidence="13 14">TWF718</strain>
    </source>
</reference>
<proteinExistence type="inferred from homology"/>
<dbReference type="InterPro" id="IPR038765">
    <property type="entry name" value="Papain-like_cys_pep_sf"/>
</dbReference>
<feature type="binding site" evidence="10">
    <location>
        <position position="985"/>
    </location>
    <ligand>
        <name>a divalent metal cation</name>
        <dbReference type="ChEBI" id="CHEBI:60240"/>
        <note>catalytic</note>
    </ligand>
</feature>
<dbReference type="CDD" id="cd06143">
    <property type="entry name" value="PAN2_exo"/>
    <property type="match status" value="1"/>
</dbReference>
<comment type="catalytic activity">
    <reaction evidence="1 10">
        <text>Exonucleolytic cleavage of poly(A) to 5'-AMP.</text>
        <dbReference type="EC" id="3.1.13.4"/>
    </reaction>
</comment>
<dbReference type="InterPro" id="IPR036397">
    <property type="entry name" value="RNaseH_sf"/>
</dbReference>
<feature type="binding site" evidence="10">
    <location>
        <position position="1038"/>
    </location>
    <ligand>
        <name>a divalent metal cation</name>
        <dbReference type="ChEBI" id="CHEBI:60240"/>
        <note>catalytic</note>
    </ligand>
</feature>
<dbReference type="InterPro" id="IPR012337">
    <property type="entry name" value="RNaseH-like_sf"/>
</dbReference>